<name>A0A8S5MW13_9CAUD</name>
<organism evidence="1">
    <name type="scientific">Siphoviridae sp. ctsus30</name>
    <dbReference type="NCBI Taxonomy" id="2826488"/>
    <lineage>
        <taxon>Viruses</taxon>
        <taxon>Duplodnaviria</taxon>
        <taxon>Heunggongvirae</taxon>
        <taxon>Uroviricota</taxon>
        <taxon>Caudoviricetes</taxon>
    </lineage>
</organism>
<evidence type="ECO:0000313" key="1">
    <source>
        <dbReference type="EMBL" id="DAD86290.1"/>
    </source>
</evidence>
<dbReference type="EMBL" id="BK014997">
    <property type="protein sequence ID" value="DAD86290.1"/>
    <property type="molecule type" value="Genomic_DNA"/>
</dbReference>
<reference evidence="1" key="1">
    <citation type="journal article" date="2021" name="Proc. Natl. Acad. Sci. U.S.A.">
        <title>A Catalog of Tens of Thousands of Viruses from Human Metagenomes Reveals Hidden Associations with Chronic Diseases.</title>
        <authorList>
            <person name="Tisza M.J."/>
            <person name="Buck C.B."/>
        </authorList>
    </citation>
    <scope>NUCLEOTIDE SEQUENCE</scope>
    <source>
        <strain evidence="1">Ctsus30</strain>
    </source>
</reference>
<proteinExistence type="predicted"/>
<accession>A0A8S5MW13</accession>
<sequence>MLILMRVRSTTMMSKSVSDRSLVLVSSATMVSSVRLVIRQSDQLAD</sequence>
<protein>
    <submittedName>
        <fullName evidence="1">Uncharacterized protein</fullName>
    </submittedName>
</protein>